<dbReference type="PANTHER" id="PTHR14969:SF13">
    <property type="entry name" value="AT30094P"/>
    <property type="match status" value="1"/>
</dbReference>
<feature type="transmembrane region" description="Helical" evidence="1">
    <location>
        <begin position="56"/>
        <end position="77"/>
    </location>
</feature>
<sequence>MKPLLQRYGDVVLASLLALFFFAWPEADLVLARLFYHPGEGFPAAHIGWIKVIYEIVAQFGILVLLWMLLLLASFLPRLRARLAPRRKAILYLLVVLLTGPGLVVNTALKNHGGRPRPVHLAEFGGTAAFASPVTAHKQCPTNCSFPSGHAAAAFYLMAGYWVTRRRGWLAAGIGFGLFVGVIRMAMGAHFLSDILFAGLIVHFTCRGFAWLFALEPRRLPQPGRWMPPRPDRVSTSK</sequence>
<dbReference type="GO" id="GO:0042392">
    <property type="term" value="F:sphingosine-1-phosphate phosphatase activity"/>
    <property type="evidence" value="ECO:0007669"/>
    <property type="project" value="TreeGrafter"/>
</dbReference>
<feature type="transmembrane region" description="Helical" evidence="1">
    <location>
        <begin position="195"/>
        <end position="215"/>
    </location>
</feature>
<dbReference type="PANTHER" id="PTHR14969">
    <property type="entry name" value="SPHINGOSINE-1-PHOSPHATE PHOSPHOHYDROLASE"/>
    <property type="match status" value="1"/>
</dbReference>
<dbReference type="InterPro" id="IPR000326">
    <property type="entry name" value="PAP2/HPO"/>
</dbReference>
<dbReference type="InterPro" id="IPR036938">
    <property type="entry name" value="PAP2/HPO_sf"/>
</dbReference>
<comment type="caution">
    <text evidence="3">The sequence shown here is derived from an EMBL/GenBank/DDBJ whole genome shotgun (WGS) entry which is preliminary data.</text>
</comment>
<organism evidence="3 4">
    <name type="scientific">Noviherbaspirillum denitrificans</name>
    <dbReference type="NCBI Taxonomy" id="1968433"/>
    <lineage>
        <taxon>Bacteria</taxon>
        <taxon>Pseudomonadati</taxon>
        <taxon>Pseudomonadota</taxon>
        <taxon>Betaproteobacteria</taxon>
        <taxon>Burkholderiales</taxon>
        <taxon>Oxalobacteraceae</taxon>
        <taxon>Noviherbaspirillum</taxon>
    </lineage>
</organism>
<dbReference type="Proteomes" id="UP000197535">
    <property type="component" value="Unassembled WGS sequence"/>
</dbReference>
<dbReference type="Pfam" id="PF01569">
    <property type="entry name" value="PAP2"/>
    <property type="match status" value="1"/>
</dbReference>
<keyword evidence="4" id="KW-1185">Reference proteome</keyword>
<dbReference type="Gene3D" id="1.20.144.10">
    <property type="entry name" value="Phosphatidic acid phosphatase type 2/haloperoxidase"/>
    <property type="match status" value="1"/>
</dbReference>
<dbReference type="AlphaFoldDB" id="A0A254TKY5"/>
<dbReference type="RefSeq" id="WP_088708815.1">
    <property type="nucleotide sequence ID" value="NZ_LSTO01000001.1"/>
</dbReference>
<accession>A0A254TKY5</accession>
<reference evidence="3 4" key="1">
    <citation type="submission" date="2016-02" db="EMBL/GenBank/DDBJ databases">
        <authorList>
            <person name="Wen L."/>
            <person name="He K."/>
            <person name="Yang H."/>
        </authorList>
    </citation>
    <scope>NUCLEOTIDE SEQUENCE [LARGE SCALE GENOMIC DNA]</scope>
    <source>
        <strain evidence="3 4">TSA40</strain>
    </source>
</reference>
<evidence type="ECO:0000313" key="3">
    <source>
        <dbReference type="EMBL" id="OWW21982.1"/>
    </source>
</evidence>
<evidence type="ECO:0000259" key="2">
    <source>
        <dbReference type="SMART" id="SM00014"/>
    </source>
</evidence>
<feature type="transmembrane region" description="Helical" evidence="1">
    <location>
        <begin position="89"/>
        <end position="109"/>
    </location>
</feature>
<name>A0A254TKY5_9BURK</name>
<feature type="transmembrane region" description="Helical" evidence="1">
    <location>
        <begin position="145"/>
        <end position="163"/>
    </location>
</feature>
<dbReference type="CDD" id="cd03396">
    <property type="entry name" value="PAP2_like_6"/>
    <property type="match status" value="1"/>
</dbReference>
<protein>
    <recommendedName>
        <fullName evidence="2">Phosphatidic acid phosphatase type 2/haloperoxidase domain-containing protein</fullName>
    </recommendedName>
</protein>
<feature type="transmembrane region" description="Helical" evidence="1">
    <location>
        <begin position="170"/>
        <end position="189"/>
    </location>
</feature>
<dbReference type="EMBL" id="LSTO01000001">
    <property type="protein sequence ID" value="OWW21982.1"/>
    <property type="molecule type" value="Genomic_DNA"/>
</dbReference>
<proteinExistence type="predicted"/>
<evidence type="ECO:0000313" key="4">
    <source>
        <dbReference type="Proteomes" id="UP000197535"/>
    </source>
</evidence>
<evidence type="ECO:0000256" key="1">
    <source>
        <dbReference type="SAM" id="Phobius"/>
    </source>
</evidence>
<feature type="domain" description="Phosphatidic acid phosphatase type 2/haloperoxidase" evidence="2">
    <location>
        <begin position="89"/>
        <end position="210"/>
    </location>
</feature>
<keyword evidence="1" id="KW-1133">Transmembrane helix</keyword>
<keyword evidence="1" id="KW-0472">Membrane</keyword>
<keyword evidence="1" id="KW-0812">Transmembrane</keyword>
<dbReference type="OrthoDB" id="7348799at2"/>
<dbReference type="SUPFAM" id="SSF48317">
    <property type="entry name" value="Acid phosphatase/Vanadium-dependent haloperoxidase"/>
    <property type="match status" value="1"/>
</dbReference>
<dbReference type="SMART" id="SM00014">
    <property type="entry name" value="acidPPc"/>
    <property type="match status" value="1"/>
</dbReference>
<gene>
    <name evidence="3" type="ORF">AYR66_23330</name>
</gene>